<organism evidence="2 3">
    <name type="scientific">Pleurodeles waltl</name>
    <name type="common">Iberian ribbed newt</name>
    <dbReference type="NCBI Taxonomy" id="8319"/>
    <lineage>
        <taxon>Eukaryota</taxon>
        <taxon>Metazoa</taxon>
        <taxon>Chordata</taxon>
        <taxon>Craniata</taxon>
        <taxon>Vertebrata</taxon>
        <taxon>Euteleostomi</taxon>
        <taxon>Amphibia</taxon>
        <taxon>Batrachia</taxon>
        <taxon>Caudata</taxon>
        <taxon>Salamandroidea</taxon>
        <taxon>Salamandridae</taxon>
        <taxon>Pleurodelinae</taxon>
        <taxon>Pleurodeles</taxon>
    </lineage>
</organism>
<feature type="region of interest" description="Disordered" evidence="1">
    <location>
        <begin position="58"/>
        <end position="84"/>
    </location>
</feature>
<dbReference type="EMBL" id="JANPWB010000001">
    <property type="protein sequence ID" value="KAJ1216646.1"/>
    <property type="molecule type" value="Genomic_DNA"/>
</dbReference>
<protein>
    <submittedName>
        <fullName evidence="2">Uncharacterized protein</fullName>
    </submittedName>
</protein>
<comment type="caution">
    <text evidence="2">The sequence shown here is derived from an EMBL/GenBank/DDBJ whole genome shotgun (WGS) entry which is preliminary data.</text>
</comment>
<reference evidence="2" key="1">
    <citation type="journal article" date="2022" name="bioRxiv">
        <title>Sequencing and chromosome-scale assembly of the giantPleurodeles waltlgenome.</title>
        <authorList>
            <person name="Brown T."/>
            <person name="Elewa A."/>
            <person name="Iarovenko S."/>
            <person name="Subramanian E."/>
            <person name="Araus A.J."/>
            <person name="Petzold A."/>
            <person name="Susuki M."/>
            <person name="Suzuki K.-i.T."/>
            <person name="Hayashi T."/>
            <person name="Toyoda A."/>
            <person name="Oliveira C."/>
            <person name="Osipova E."/>
            <person name="Leigh N.D."/>
            <person name="Simon A."/>
            <person name="Yun M.H."/>
        </authorList>
    </citation>
    <scope>NUCLEOTIDE SEQUENCE</scope>
    <source>
        <strain evidence="2">20211129_DDA</strain>
        <tissue evidence="2">Liver</tissue>
    </source>
</reference>
<evidence type="ECO:0000313" key="3">
    <source>
        <dbReference type="Proteomes" id="UP001066276"/>
    </source>
</evidence>
<evidence type="ECO:0000256" key="1">
    <source>
        <dbReference type="SAM" id="MobiDB-lite"/>
    </source>
</evidence>
<feature type="compositionally biased region" description="Basic and acidic residues" evidence="1">
    <location>
        <begin position="73"/>
        <end position="84"/>
    </location>
</feature>
<accession>A0AAV7WV98</accession>
<sequence>MWANLGKQRRNTKVCGRRCRDKTLSQVEPGAGLSGHFQAGDERRCRARWVAECASLGASRPGTPAGAALPGKTRSEAQGKARELAEDPCGGEALPCSGSRRRRRRLWCWRLGGPDSLTPDRPDQSREEEGLGAPACVCGEERAPESDGGWRGCTTPGQARCCSSF</sequence>
<gene>
    <name evidence="2" type="ORF">NDU88_004247</name>
</gene>
<keyword evidence="3" id="KW-1185">Reference proteome</keyword>
<dbReference type="Proteomes" id="UP001066276">
    <property type="component" value="Chromosome 1_1"/>
</dbReference>
<dbReference type="AlphaFoldDB" id="A0AAV7WV98"/>
<proteinExistence type="predicted"/>
<name>A0AAV7WV98_PLEWA</name>
<evidence type="ECO:0000313" key="2">
    <source>
        <dbReference type="EMBL" id="KAJ1216646.1"/>
    </source>
</evidence>